<name>A0A061SFV8_9CHLO</name>
<accession>A0A061SFV8</accession>
<evidence type="ECO:0000313" key="1">
    <source>
        <dbReference type="EMBL" id="JAC83123.1"/>
    </source>
</evidence>
<reference evidence="1" key="1">
    <citation type="submission" date="2014-05" db="EMBL/GenBank/DDBJ databases">
        <title>The transcriptome of the halophilic microalga Tetraselmis sp. GSL018 isolated from the Great Salt Lake, Utah.</title>
        <authorList>
            <person name="Jinkerson R.E."/>
            <person name="D'Adamo S."/>
            <person name="Posewitz M.C."/>
        </authorList>
    </citation>
    <scope>NUCLEOTIDE SEQUENCE</scope>
    <source>
        <strain evidence="1">GSL018</strain>
    </source>
</reference>
<protein>
    <submittedName>
        <fullName evidence="1">Uncharacterized protein</fullName>
    </submittedName>
</protein>
<organism evidence="1">
    <name type="scientific">Tetraselmis sp. GSL018</name>
    <dbReference type="NCBI Taxonomy" id="582737"/>
    <lineage>
        <taxon>Eukaryota</taxon>
        <taxon>Viridiplantae</taxon>
        <taxon>Chlorophyta</taxon>
        <taxon>core chlorophytes</taxon>
        <taxon>Chlorodendrophyceae</taxon>
        <taxon>Chlorodendrales</taxon>
        <taxon>Chlorodendraceae</taxon>
        <taxon>Tetraselmis</taxon>
    </lineage>
</organism>
<sequence length="194" mass="21152">MGKILQYFPVKTSTRDKLAGNEVEDRGKESLFCTPSSRSCQNDRQDLQGLNSGLPQLDWSTAGPRYFALSATSPANSAQAPSTANVLDVPVSATQVHFAVPSDCPVCYILLICVSDSPNQHQEEIFVKSAFEGISSLRKQESTRDCGSALSRKLQILRFCQVMRVHVLPCTVCRDIISMGFDCDKGPICVAVCS</sequence>
<dbReference type="AlphaFoldDB" id="A0A061SFV8"/>
<gene>
    <name evidence="1" type="ORF">TSPGSL018_4124</name>
</gene>
<dbReference type="EMBL" id="GBEZ01001892">
    <property type="protein sequence ID" value="JAC83123.1"/>
    <property type="molecule type" value="Transcribed_RNA"/>
</dbReference>
<proteinExistence type="predicted"/>